<evidence type="ECO:0000313" key="2">
    <source>
        <dbReference type="EMBL" id="OIR16179.1"/>
    </source>
</evidence>
<name>A0A1J5T7T1_9ZZZZ</name>
<comment type="caution">
    <text evidence="2">The sequence shown here is derived from an EMBL/GenBank/DDBJ whole genome shotgun (WGS) entry which is preliminary data.</text>
</comment>
<dbReference type="AlphaFoldDB" id="A0A1J5T7T1"/>
<evidence type="ECO:0000256" key="1">
    <source>
        <dbReference type="SAM" id="Phobius"/>
    </source>
</evidence>
<accession>A0A1J5T7T1</accession>
<dbReference type="EMBL" id="MLJW01000007">
    <property type="protein sequence ID" value="OIR16179.1"/>
    <property type="molecule type" value="Genomic_DNA"/>
</dbReference>
<protein>
    <recommendedName>
        <fullName evidence="3">Toxin CptA</fullName>
    </recommendedName>
</protein>
<feature type="transmembrane region" description="Helical" evidence="1">
    <location>
        <begin position="37"/>
        <end position="59"/>
    </location>
</feature>
<keyword evidence="1" id="KW-0812">Transmembrane</keyword>
<reference evidence="2" key="1">
    <citation type="submission" date="2016-10" db="EMBL/GenBank/DDBJ databases">
        <title>Sequence of Gallionella enrichment culture.</title>
        <authorList>
            <person name="Poehlein A."/>
            <person name="Muehling M."/>
            <person name="Daniel R."/>
        </authorList>
    </citation>
    <scope>NUCLEOTIDE SEQUENCE</scope>
</reference>
<gene>
    <name evidence="2" type="ORF">GALL_28990</name>
</gene>
<organism evidence="2">
    <name type="scientific">mine drainage metagenome</name>
    <dbReference type="NCBI Taxonomy" id="410659"/>
    <lineage>
        <taxon>unclassified sequences</taxon>
        <taxon>metagenomes</taxon>
        <taxon>ecological metagenomes</taxon>
    </lineage>
</organism>
<keyword evidence="1" id="KW-0472">Membrane</keyword>
<proteinExistence type="predicted"/>
<dbReference type="Pfam" id="PF07254">
    <property type="entry name" value="Cpta_toxin"/>
    <property type="match status" value="1"/>
</dbReference>
<sequence length="146" mass="16227">MQRHFKLRPSRTLAVFFFILSLSALVSVWSLPFPAPVLLVLTLIVLCWGGYCLLFDAGLRMGNSCVALRLEDGEGIVLVLRNGSHLTFRLSGDSLVTPYVVILNVARNEQHGGRSVVIMPDTMGAESFRRLRVLLRWGDADNQKAT</sequence>
<dbReference type="InterPro" id="IPR009883">
    <property type="entry name" value="YgfX"/>
</dbReference>
<feature type="transmembrane region" description="Helical" evidence="1">
    <location>
        <begin position="12"/>
        <end position="31"/>
    </location>
</feature>
<keyword evidence="1" id="KW-1133">Transmembrane helix</keyword>
<evidence type="ECO:0008006" key="3">
    <source>
        <dbReference type="Google" id="ProtNLM"/>
    </source>
</evidence>